<proteinExistence type="predicted"/>
<reference evidence="1" key="1">
    <citation type="submission" date="2024-06" db="EMBL/GenBank/DDBJ databases">
        <authorList>
            <person name="Melgar S."/>
            <person name="Ryabinky S."/>
            <person name="Merugu K."/>
            <person name="Desisa B."/>
            <person name="Truong H."/>
            <person name="Jamal R."/>
            <person name="Sandhu A."/>
            <person name="Johnson A."/>
        </authorList>
    </citation>
    <scope>NUCLEOTIDE SEQUENCE</scope>
</reference>
<organism evidence="1">
    <name type="scientific">Serratia phage Kevin</name>
    <dbReference type="NCBI Taxonomy" id="3161161"/>
    <lineage>
        <taxon>Viruses</taxon>
        <taxon>Duplodnaviria</taxon>
        <taxon>Heunggongvirae</taxon>
        <taxon>Uroviricota</taxon>
        <taxon>Caudoviricetes</taxon>
        <taxon>Pantevenvirales</taxon>
        <taxon>Ackermannviridae</taxon>
        <taxon>Miltonvirus</taxon>
    </lineage>
</organism>
<sequence>MIVEKLIDPILLARIVQEFRSHIAVKTVNACNFKELNITDIEYEALGTKYYFEIDYEVLVPGVATSSVLDLEGVRPQAPRIDKYEYAGFLREYVELDEPDKNRFEVMFVKKGGQAVTEY</sequence>
<dbReference type="EMBL" id="PP869623">
    <property type="protein sequence ID" value="XCN28065.1"/>
    <property type="molecule type" value="Genomic_DNA"/>
</dbReference>
<protein>
    <submittedName>
        <fullName evidence="1">Uncharacterized protein</fullName>
    </submittedName>
</protein>
<evidence type="ECO:0000313" key="1">
    <source>
        <dbReference type="EMBL" id="XCN28065.1"/>
    </source>
</evidence>
<accession>A0AAU8KZ78</accession>
<name>A0AAU8KZ78_9CAUD</name>